<sequence>MVSAGEDEYVVDKALQHRLKDGKPLLLRLILFREMQAGPCVSISLHVERHVESPFLNSILQLKCVFMEKMHKTRRWNLMEATWEDANYLLSGILREKIVGNNSSEIHLSSEIPRKFPTEFRGNPNSSEFPRTTSSSEIPRNIPRKMSSEYSEG</sequence>
<evidence type="ECO:0000256" key="1">
    <source>
        <dbReference type="SAM" id="MobiDB-lite"/>
    </source>
</evidence>
<dbReference type="AlphaFoldDB" id="A0A0D3E6U2"/>
<accession>A0A0D3E6U2</accession>
<name>A0A0D3E6U2_BRAOL</name>
<evidence type="ECO:0000313" key="2">
    <source>
        <dbReference type="EnsemblPlants" id="Bo9g064130.1"/>
    </source>
</evidence>
<dbReference type="Proteomes" id="UP000032141">
    <property type="component" value="Chromosome C9"/>
</dbReference>
<feature type="region of interest" description="Disordered" evidence="1">
    <location>
        <begin position="116"/>
        <end position="153"/>
    </location>
</feature>
<keyword evidence="3" id="KW-1185">Reference proteome</keyword>
<reference evidence="2" key="2">
    <citation type="submission" date="2015-03" db="UniProtKB">
        <authorList>
            <consortium name="EnsemblPlants"/>
        </authorList>
    </citation>
    <scope>IDENTIFICATION</scope>
</reference>
<reference evidence="2 3" key="1">
    <citation type="journal article" date="2014" name="Genome Biol.">
        <title>Transcriptome and methylome profiling reveals relics of genome dominance in the mesopolyploid Brassica oleracea.</title>
        <authorList>
            <person name="Parkin I.A."/>
            <person name="Koh C."/>
            <person name="Tang H."/>
            <person name="Robinson S.J."/>
            <person name="Kagale S."/>
            <person name="Clarke W.E."/>
            <person name="Town C.D."/>
            <person name="Nixon J."/>
            <person name="Krishnakumar V."/>
            <person name="Bidwell S.L."/>
            <person name="Denoeud F."/>
            <person name="Belcram H."/>
            <person name="Links M.G."/>
            <person name="Just J."/>
            <person name="Clarke C."/>
            <person name="Bender T."/>
            <person name="Huebert T."/>
            <person name="Mason A.S."/>
            <person name="Pires J.C."/>
            <person name="Barker G."/>
            <person name="Moore J."/>
            <person name="Walley P.G."/>
            <person name="Manoli S."/>
            <person name="Batley J."/>
            <person name="Edwards D."/>
            <person name="Nelson M.N."/>
            <person name="Wang X."/>
            <person name="Paterson A.H."/>
            <person name="King G."/>
            <person name="Bancroft I."/>
            <person name="Chalhoub B."/>
            <person name="Sharpe A.G."/>
        </authorList>
    </citation>
    <scope>NUCLEOTIDE SEQUENCE</scope>
    <source>
        <strain evidence="2 3">cv. TO1000</strain>
    </source>
</reference>
<protein>
    <submittedName>
        <fullName evidence="2">Uncharacterized protein</fullName>
    </submittedName>
</protein>
<dbReference type="HOGENOM" id="CLU_1715815_0_0_1"/>
<organism evidence="2 3">
    <name type="scientific">Brassica oleracea var. oleracea</name>
    <dbReference type="NCBI Taxonomy" id="109376"/>
    <lineage>
        <taxon>Eukaryota</taxon>
        <taxon>Viridiplantae</taxon>
        <taxon>Streptophyta</taxon>
        <taxon>Embryophyta</taxon>
        <taxon>Tracheophyta</taxon>
        <taxon>Spermatophyta</taxon>
        <taxon>Magnoliopsida</taxon>
        <taxon>eudicotyledons</taxon>
        <taxon>Gunneridae</taxon>
        <taxon>Pentapetalae</taxon>
        <taxon>rosids</taxon>
        <taxon>malvids</taxon>
        <taxon>Brassicales</taxon>
        <taxon>Brassicaceae</taxon>
        <taxon>Brassiceae</taxon>
        <taxon>Brassica</taxon>
    </lineage>
</organism>
<feature type="compositionally biased region" description="Polar residues" evidence="1">
    <location>
        <begin position="123"/>
        <end position="138"/>
    </location>
</feature>
<evidence type="ECO:0000313" key="3">
    <source>
        <dbReference type="Proteomes" id="UP000032141"/>
    </source>
</evidence>
<proteinExistence type="predicted"/>
<dbReference type="Gramene" id="Bo9g064130.1">
    <property type="protein sequence ID" value="Bo9g064130.1"/>
    <property type="gene ID" value="Bo9g064130"/>
</dbReference>
<dbReference type="EnsemblPlants" id="Bo9g064130.1">
    <property type="protein sequence ID" value="Bo9g064130.1"/>
    <property type="gene ID" value="Bo9g064130"/>
</dbReference>